<dbReference type="HAMAP" id="MF_00001">
    <property type="entry name" value="Asp_carb_tr"/>
    <property type="match status" value="1"/>
</dbReference>
<dbReference type="PROSITE" id="PS00097">
    <property type="entry name" value="CARBAMOYLTRANSFERASE"/>
    <property type="match status" value="1"/>
</dbReference>
<name>A0AA46AE60_9BACL</name>
<dbReference type="GO" id="GO:0044205">
    <property type="term" value="P:'de novo' UMP biosynthetic process"/>
    <property type="evidence" value="ECO:0007669"/>
    <property type="project" value="UniProtKB-UniRule"/>
</dbReference>
<feature type="binding site" evidence="7">
    <location>
        <position position="265"/>
    </location>
    <ligand>
        <name>carbamoyl phosphate</name>
        <dbReference type="ChEBI" id="CHEBI:58228"/>
    </ligand>
</feature>
<dbReference type="NCBIfam" id="TIGR00670">
    <property type="entry name" value="asp_carb_tr"/>
    <property type="match status" value="1"/>
</dbReference>
<comment type="function">
    <text evidence="5 7">Catalyzes the condensation of carbamoyl phosphate and aspartate to form carbamoyl aspartate and inorganic phosphate, the committed step in the de novo pyrimidine nucleotide biosynthesis pathway.</text>
</comment>
<evidence type="ECO:0000256" key="7">
    <source>
        <dbReference type="HAMAP-Rule" id="MF_00001"/>
    </source>
</evidence>
<comment type="catalytic activity">
    <reaction evidence="6 7">
        <text>carbamoyl phosphate + L-aspartate = N-carbamoyl-L-aspartate + phosphate + H(+)</text>
        <dbReference type="Rhea" id="RHEA:20013"/>
        <dbReference type="ChEBI" id="CHEBI:15378"/>
        <dbReference type="ChEBI" id="CHEBI:29991"/>
        <dbReference type="ChEBI" id="CHEBI:32814"/>
        <dbReference type="ChEBI" id="CHEBI:43474"/>
        <dbReference type="ChEBI" id="CHEBI:58228"/>
        <dbReference type="EC" id="2.1.3.2"/>
    </reaction>
</comment>
<evidence type="ECO:0000313" key="10">
    <source>
        <dbReference type="EMBL" id="SMP10664.1"/>
    </source>
</evidence>
<dbReference type="GO" id="GO:0005829">
    <property type="term" value="C:cytosol"/>
    <property type="evidence" value="ECO:0007669"/>
    <property type="project" value="TreeGrafter"/>
</dbReference>
<feature type="binding site" evidence="7">
    <location>
        <position position="224"/>
    </location>
    <ligand>
        <name>L-aspartate</name>
        <dbReference type="ChEBI" id="CHEBI:29991"/>
    </ligand>
</feature>
<feature type="binding site" evidence="7">
    <location>
        <position position="142"/>
    </location>
    <ligand>
        <name>carbamoyl phosphate</name>
        <dbReference type="ChEBI" id="CHEBI:58228"/>
    </ligand>
</feature>
<dbReference type="PANTHER" id="PTHR45753">
    <property type="entry name" value="ORNITHINE CARBAMOYLTRANSFERASE, MITOCHONDRIAL"/>
    <property type="match status" value="1"/>
</dbReference>
<dbReference type="Gene3D" id="3.40.50.1370">
    <property type="entry name" value="Aspartate/ornithine carbamoyltransferase"/>
    <property type="match status" value="2"/>
</dbReference>
<evidence type="ECO:0000259" key="9">
    <source>
        <dbReference type="Pfam" id="PF02729"/>
    </source>
</evidence>
<dbReference type="InterPro" id="IPR006131">
    <property type="entry name" value="Asp_carbamoyltransf_Asp/Orn-bd"/>
</dbReference>
<dbReference type="GO" id="GO:0004070">
    <property type="term" value="F:aspartate carbamoyltransferase activity"/>
    <property type="evidence" value="ECO:0007669"/>
    <property type="project" value="UniProtKB-UniRule"/>
</dbReference>
<organism evidence="10 11">
    <name type="scientific">Laceyella tengchongensis</name>
    <dbReference type="NCBI Taxonomy" id="574699"/>
    <lineage>
        <taxon>Bacteria</taxon>
        <taxon>Bacillati</taxon>
        <taxon>Bacillota</taxon>
        <taxon>Bacilli</taxon>
        <taxon>Bacillales</taxon>
        <taxon>Thermoactinomycetaceae</taxon>
        <taxon>Laceyella</taxon>
    </lineage>
</organism>
<evidence type="ECO:0000256" key="4">
    <source>
        <dbReference type="ARBA" id="ARBA00022975"/>
    </source>
</evidence>
<comment type="subunit">
    <text evidence="7">Heterododecamer (2C3:3R2) of six catalytic PyrB chains organized as two trimers (C3), and six regulatory PyrI chains organized as three dimers (R2).</text>
</comment>
<dbReference type="PRINTS" id="PR00101">
    <property type="entry name" value="ATCASE"/>
</dbReference>
<dbReference type="NCBIfam" id="NF002032">
    <property type="entry name" value="PRK00856.1"/>
    <property type="match status" value="1"/>
</dbReference>
<reference evidence="10" key="1">
    <citation type="submission" date="2017-05" db="EMBL/GenBank/DDBJ databases">
        <authorList>
            <person name="Varghese N."/>
            <person name="Submissions S."/>
        </authorList>
    </citation>
    <scope>NUCLEOTIDE SEQUENCE</scope>
    <source>
        <strain evidence="10">DSM 45262</strain>
    </source>
</reference>
<sequence>MALMTQEWKREHLLDTSQLTLNELKAILARARYWEENWRPGMGPYRGRFAANLFFEPSTRTRFSFEVAEKKLGMEVVNFTPDVSSTAKGESLYDTVKTLASLGVEVAVIRHSDPEQVKALARQEVGCKILNAGAGHWAHPTQALLDLYTMLKHFGDLSGKTVAIVGDIAHSRVVHSNMWSLKRFGAHVILSGPQAMRDRDCEQEAPYVPFEEALQTADVVMMLRVQLERHQEKLFTSKQDYHKQYGLTLQRLRLMKPEAIIMHPGPFNRGVEVADEVVEHPRSKIFEQKANGVWIRMAVLEHALEGEKA</sequence>
<feature type="binding site" evidence="7">
    <location>
        <position position="60"/>
    </location>
    <ligand>
        <name>carbamoyl phosphate</name>
        <dbReference type="ChEBI" id="CHEBI:58228"/>
    </ligand>
</feature>
<feature type="binding site" evidence="7">
    <location>
        <position position="110"/>
    </location>
    <ligand>
        <name>carbamoyl phosphate</name>
        <dbReference type="ChEBI" id="CHEBI:58228"/>
    </ligand>
</feature>
<dbReference type="EMBL" id="FXTU01000002">
    <property type="protein sequence ID" value="SMP10664.1"/>
    <property type="molecule type" value="Genomic_DNA"/>
</dbReference>
<evidence type="ECO:0000256" key="1">
    <source>
        <dbReference type="ARBA" id="ARBA00004852"/>
    </source>
</evidence>
<comment type="caution">
    <text evidence="10">The sequence shown here is derived from an EMBL/GenBank/DDBJ whole genome shotgun (WGS) entry which is preliminary data.</text>
</comment>
<feature type="binding site" evidence="7">
    <location>
        <position position="88"/>
    </location>
    <ligand>
        <name>L-aspartate</name>
        <dbReference type="ChEBI" id="CHEBI:29991"/>
    </ligand>
</feature>
<dbReference type="Pfam" id="PF02729">
    <property type="entry name" value="OTCace_N"/>
    <property type="match status" value="1"/>
</dbReference>
<accession>A0AA46AE60</accession>
<feature type="domain" description="Aspartate/ornithine carbamoyltransferase carbamoyl-P binding" evidence="9">
    <location>
        <begin position="12"/>
        <end position="151"/>
    </location>
</feature>
<dbReference type="PANTHER" id="PTHR45753:SF6">
    <property type="entry name" value="ASPARTATE CARBAMOYLTRANSFERASE"/>
    <property type="match status" value="1"/>
</dbReference>
<proteinExistence type="inferred from homology"/>
<feature type="binding site" evidence="7">
    <location>
        <position position="172"/>
    </location>
    <ligand>
        <name>L-aspartate</name>
        <dbReference type="ChEBI" id="CHEBI:29991"/>
    </ligand>
</feature>
<dbReference type="RefSeq" id="WP_284724036.1">
    <property type="nucleotide sequence ID" value="NZ_FXTU01000002.1"/>
</dbReference>
<keyword evidence="11" id="KW-1185">Reference proteome</keyword>
<dbReference type="Pfam" id="PF00185">
    <property type="entry name" value="OTCace"/>
    <property type="match status" value="1"/>
</dbReference>
<dbReference type="InterPro" id="IPR006130">
    <property type="entry name" value="Asp/Orn_carbamoylTrfase"/>
</dbReference>
<feature type="binding site" evidence="7">
    <location>
        <position position="139"/>
    </location>
    <ligand>
        <name>carbamoyl phosphate</name>
        <dbReference type="ChEBI" id="CHEBI:58228"/>
    </ligand>
</feature>
<dbReference type="Proteomes" id="UP001157946">
    <property type="component" value="Unassembled WGS sequence"/>
</dbReference>
<feature type="domain" description="Aspartate/ornithine carbamoyltransferase Asp/Orn-binding" evidence="8">
    <location>
        <begin position="159"/>
        <end position="301"/>
    </location>
</feature>
<keyword evidence="4 7" id="KW-0665">Pyrimidine biosynthesis</keyword>
<comment type="pathway">
    <text evidence="1 7">Pyrimidine metabolism; UMP biosynthesis via de novo pathway; (S)-dihydroorotate from bicarbonate: step 2/3.</text>
</comment>
<evidence type="ECO:0000256" key="6">
    <source>
        <dbReference type="ARBA" id="ARBA00048859"/>
    </source>
</evidence>
<dbReference type="AlphaFoldDB" id="A0AA46AE60"/>
<comment type="similarity">
    <text evidence="2 7">Belongs to the aspartate/ornithine carbamoyltransferase superfamily. ATCase family.</text>
</comment>
<dbReference type="InterPro" id="IPR002082">
    <property type="entry name" value="Asp_carbamoyltransf"/>
</dbReference>
<evidence type="ECO:0000256" key="5">
    <source>
        <dbReference type="ARBA" id="ARBA00043884"/>
    </source>
</evidence>
<evidence type="ECO:0000256" key="3">
    <source>
        <dbReference type="ARBA" id="ARBA00022679"/>
    </source>
</evidence>
<feature type="binding site" evidence="7">
    <location>
        <position position="266"/>
    </location>
    <ligand>
        <name>carbamoyl phosphate</name>
        <dbReference type="ChEBI" id="CHEBI:58228"/>
    </ligand>
</feature>
<dbReference type="GO" id="GO:0016597">
    <property type="term" value="F:amino acid binding"/>
    <property type="evidence" value="ECO:0007669"/>
    <property type="project" value="InterPro"/>
</dbReference>
<dbReference type="InterPro" id="IPR036901">
    <property type="entry name" value="Asp/Orn_carbamoylTrfase_sf"/>
</dbReference>
<evidence type="ECO:0000256" key="2">
    <source>
        <dbReference type="ARBA" id="ARBA00008896"/>
    </source>
</evidence>
<evidence type="ECO:0000259" key="8">
    <source>
        <dbReference type="Pfam" id="PF00185"/>
    </source>
</evidence>
<dbReference type="GO" id="GO:0006520">
    <property type="term" value="P:amino acid metabolic process"/>
    <property type="evidence" value="ECO:0007669"/>
    <property type="project" value="InterPro"/>
</dbReference>
<dbReference type="SUPFAM" id="SSF53671">
    <property type="entry name" value="Aspartate/ornithine carbamoyltransferase"/>
    <property type="match status" value="1"/>
</dbReference>
<dbReference type="EC" id="2.1.3.2" evidence="7"/>
<dbReference type="PRINTS" id="PR00100">
    <property type="entry name" value="AOTCASE"/>
</dbReference>
<dbReference type="InterPro" id="IPR006132">
    <property type="entry name" value="Asp/Orn_carbamoyltranf_P-bd"/>
</dbReference>
<feature type="binding site" evidence="7">
    <location>
        <position position="61"/>
    </location>
    <ligand>
        <name>carbamoyl phosphate</name>
        <dbReference type="ChEBI" id="CHEBI:58228"/>
    </ligand>
</feature>
<gene>
    <name evidence="7" type="primary">pyrB</name>
    <name evidence="10" type="ORF">SAMN06265361_102196</name>
</gene>
<dbReference type="GO" id="GO:0006207">
    <property type="term" value="P:'de novo' pyrimidine nucleobase biosynthetic process"/>
    <property type="evidence" value="ECO:0007669"/>
    <property type="project" value="InterPro"/>
</dbReference>
<evidence type="ECO:0000313" key="11">
    <source>
        <dbReference type="Proteomes" id="UP001157946"/>
    </source>
</evidence>
<protein>
    <recommendedName>
        <fullName evidence="7">Aspartate carbamoyltransferase</fullName>
        <ecNumber evidence="7">2.1.3.2</ecNumber>
    </recommendedName>
    <alternativeName>
        <fullName evidence="7">Aspartate transcarbamylase</fullName>
        <shortName evidence="7">ATCase</shortName>
    </alternativeName>
</protein>
<keyword evidence="3 7" id="KW-0808">Transferase</keyword>